<feature type="region of interest" description="Disordered" evidence="1">
    <location>
        <begin position="188"/>
        <end position="325"/>
    </location>
</feature>
<dbReference type="Proteomes" id="UP001072034">
    <property type="component" value="Unassembled WGS sequence"/>
</dbReference>
<keyword evidence="2" id="KW-0812">Transmembrane</keyword>
<organism evidence="3 4">
    <name type="scientific">Actinomyces israelii</name>
    <dbReference type="NCBI Taxonomy" id="1659"/>
    <lineage>
        <taxon>Bacteria</taxon>
        <taxon>Bacillati</taxon>
        <taxon>Actinomycetota</taxon>
        <taxon>Actinomycetes</taxon>
        <taxon>Actinomycetales</taxon>
        <taxon>Actinomycetaceae</taxon>
        <taxon>Actinomyces</taxon>
    </lineage>
</organism>
<evidence type="ECO:0000313" key="3">
    <source>
        <dbReference type="EMBL" id="MCZ0857266.1"/>
    </source>
</evidence>
<feature type="transmembrane region" description="Helical" evidence="2">
    <location>
        <begin position="6"/>
        <end position="26"/>
    </location>
</feature>
<protein>
    <submittedName>
        <fullName evidence="3">DUF4956 domain-containing protein</fullName>
    </submittedName>
</protein>
<keyword evidence="2" id="KW-0472">Membrane</keyword>
<keyword evidence="4" id="KW-1185">Reference proteome</keyword>
<name>A0ABT4I6U9_9ACTO</name>
<dbReference type="Pfam" id="PF16316">
    <property type="entry name" value="DUF4956"/>
    <property type="match status" value="1"/>
</dbReference>
<evidence type="ECO:0000256" key="2">
    <source>
        <dbReference type="SAM" id="Phobius"/>
    </source>
</evidence>
<sequence length="325" mass="34650">MTLAAFASICIDIVALAVLVGALYIPRHGRRDLVAAYIGVNVGVLAVTLLLSNAQGLGAGLGLGLFGVLSIIRLRSTALAQGEVAYFFAALALGLIGGMTANLGLTTILMALVLAALFVGDNPRLMRRNRNQVVTLDRAISDEDELAGRLGQLLKAKVLNLDVQRLDLVNDTTVVDVRYRLYRPLPQAEVQQHDQVQASSPEGLTTAPPPEGLAARPEGLAPLSHEGLATTASSGGRTAHSRDGLTTAPRESRASFSREGPATRTQELAAASPPRRSERRTQWRQPEQPDQQGPPAAQQSPPASRTRTSRTESSRTSPPSYPRSY</sequence>
<evidence type="ECO:0000313" key="4">
    <source>
        <dbReference type="Proteomes" id="UP001072034"/>
    </source>
</evidence>
<reference evidence="3" key="1">
    <citation type="submission" date="2022-10" db="EMBL/GenBank/DDBJ databases">
        <title>Genome sequence of Actinomyces israelii ATCC 10048.</title>
        <authorList>
            <person name="Watt R.M."/>
            <person name="Tong W.M."/>
        </authorList>
    </citation>
    <scope>NUCLEOTIDE SEQUENCE</scope>
    <source>
        <strain evidence="3">ATCC 10048</strain>
    </source>
</reference>
<proteinExistence type="predicted"/>
<feature type="compositionally biased region" description="Low complexity" evidence="1">
    <location>
        <begin position="314"/>
        <end position="325"/>
    </location>
</feature>
<dbReference type="EMBL" id="JAPTMY010000006">
    <property type="protein sequence ID" value="MCZ0857266.1"/>
    <property type="molecule type" value="Genomic_DNA"/>
</dbReference>
<evidence type="ECO:0000256" key="1">
    <source>
        <dbReference type="SAM" id="MobiDB-lite"/>
    </source>
</evidence>
<dbReference type="RefSeq" id="WP_268916891.1">
    <property type="nucleotide sequence ID" value="NZ_JAPTMY010000006.1"/>
</dbReference>
<feature type="transmembrane region" description="Helical" evidence="2">
    <location>
        <begin position="86"/>
        <end position="119"/>
    </location>
</feature>
<dbReference type="InterPro" id="IPR032531">
    <property type="entry name" value="DUF4956"/>
</dbReference>
<comment type="caution">
    <text evidence="3">The sequence shown here is derived from an EMBL/GenBank/DDBJ whole genome shotgun (WGS) entry which is preliminary data.</text>
</comment>
<keyword evidence="2" id="KW-1133">Transmembrane helix</keyword>
<feature type="compositionally biased region" description="Low complexity" evidence="1">
    <location>
        <begin position="285"/>
        <end position="306"/>
    </location>
</feature>
<accession>A0ABT4I6U9</accession>
<gene>
    <name evidence="3" type="ORF">OHJ16_04320</name>
</gene>
<feature type="transmembrane region" description="Helical" evidence="2">
    <location>
        <begin position="33"/>
        <end position="51"/>
    </location>
</feature>
<feature type="compositionally biased region" description="Polar residues" evidence="1">
    <location>
        <begin position="189"/>
        <end position="203"/>
    </location>
</feature>
<feature type="transmembrane region" description="Helical" evidence="2">
    <location>
        <begin position="57"/>
        <end position="74"/>
    </location>
</feature>